<accession>A0ACB6RSF1</accession>
<evidence type="ECO:0000313" key="1">
    <source>
        <dbReference type="EMBL" id="KAF2624074.1"/>
    </source>
</evidence>
<protein>
    <submittedName>
        <fullName evidence="1">Uncharacterized protein</fullName>
    </submittedName>
</protein>
<reference evidence="1" key="1">
    <citation type="journal article" date="2020" name="Stud. Mycol.">
        <title>101 Dothideomycetes genomes: a test case for predicting lifestyles and emergence of pathogens.</title>
        <authorList>
            <person name="Haridas S."/>
            <person name="Albert R."/>
            <person name="Binder M."/>
            <person name="Bloem J."/>
            <person name="Labutti K."/>
            <person name="Salamov A."/>
            <person name="Andreopoulos B."/>
            <person name="Baker S."/>
            <person name="Barry K."/>
            <person name="Bills G."/>
            <person name="Bluhm B."/>
            <person name="Cannon C."/>
            <person name="Castanera R."/>
            <person name="Culley D."/>
            <person name="Daum C."/>
            <person name="Ezra D."/>
            <person name="Gonzalez J."/>
            <person name="Henrissat B."/>
            <person name="Kuo A."/>
            <person name="Liang C."/>
            <person name="Lipzen A."/>
            <person name="Lutzoni F."/>
            <person name="Magnuson J."/>
            <person name="Mondo S."/>
            <person name="Nolan M."/>
            <person name="Ohm R."/>
            <person name="Pangilinan J."/>
            <person name="Park H.-J."/>
            <person name="Ramirez L."/>
            <person name="Alfaro M."/>
            <person name="Sun H."/>
            <person name="Tritt A."/>
            <person name="Yoshinaga Y."/>
            <person name="Zwiers L.-H."/>
            <person name="Turgeon B."/>
            <person name="Goodwin S."/>
            <person name="Spatafora J."/>
            <person name="Crous P."/>
            <person name="Grigoriev I."/>
        </authorList>
    </citation>
    <scope>NUCLEOTIDE SEQUENCE</scope>
    <source>
        <strain evidence="1">CBS 525.71</strain>
    </source>
</reference>
<dbReference type="Proteomes" id="UP000799754">
    <property type="component" value="Unassembled WGS sequence"/>
</dbReference>
<sequence>MDQVFHVSDTSHLIEEVQFRACEGEFSQLMTEFWLDAHDNDNKISRDLYKEAHVKAKGGHPVFLKSEPGTTTAMHCATIAYWQTKTRLVLPTVKRPWPSCQVPSWDFRHIYTYVAWTHVGLQGVYDSLGPLAEEVFYLASKSSQRPVRGVKAVLMPETLRLLRHFSLSGRRQLASSRLFLTVLASRTTIEDVKKAKDL</sequence>
<dbReference type="EMBL" id="MU006733">
    <property type="protein sequence ID" value="KAF2624074.1"/>
    <property type="molecule type" value="Genomic_DNA"/>
</dbReference>
<keyword evidence="2" id="KW-1185">Reference proteome</keyword>
<name>A0ACB6RSF1_9PLEO</name>
<gene>
    <name evidence="1" type="ORF">BU25DRAFT_424456</name>
</gene>
<proteinExistence type="predicted"/>
<organism evidence="1 2">
    <name type="scientific">Macroventuria anomochaeta</name>
    <dbReference type="NCBI Taxonomy" id="301207"/>
    <lineage>
        <taxon>Eukaryota</taxon>
        <taxon>Fungi</taxon>
        <taxon>Dikarya</taxon>
        <taxon>Ascomycota</taxon>
        <taxon>Pezizomycotina</taxon>
        <taxon>Dothideomycetes</taxon>
        <taxon>Pleosporomycetidae</taxon>
        <taxon>Pleosporales</taxon>
        <taxon>Pleosporineae</taxon>
        <taxon>Didymellaceae</taxon>
        <taxon>Macroventuria</taxon>
    </lineage>
</organism>
<evidence type="ECO:0000313" key="2">
    <source>
        <dbReference type="Proteomes" id="UP000799754"/>
    </source>
</evidence>
<comment type="caution">
    <text evidence="1">The sequence shown here is derived from an EMBL/GenBank/DDBJ whole genome shotgun (WGS) entry which is preliminary data.</text>
</comment>